<feature type="transmembrane region" description="Helical" evidence="11">
    <location>
        <begin position="469"/>
        <end position="486"/>
    </location>
</feature>
<proteinExistence type="inferred from homology"/>
<feature type="transmembrane region" description="Helical" evidence="11">
    <location>
        <begin position="180"/>
        <end position="196"/>
    </location>
</feature>
<feature type="transmembrane region" description="Helical" evidence="11">
    <location>
        <begin position="208"/>
        <end position="225"/>
    </location>
</feature>
<dbReference type="FunFam" id="1.20.1250.20:FF:000070">
    <property type="entry name" value="Solute carrier family 22 member 5"/>
    <property type="match status" value="1"/>
</dbReference>
<keyword evidence="6" id="KW-0067">ATP-binding</keyword>
<keyword evidence="7 11" id="KW-1133">Transmembrane helix</keyword>
<evidence type="ECO:0000256" key="8">
    <source>
        <dbReference type="ARBA" id="ARBA00023065"/>
    </source>
</evidence>
<evidence type="ECO:0000313" key="14">
    <source>
        <dbReference type="EMBL" id="KAJ8276714.1"/>
    </source>
</evidence>
<evidence type="ECO:0000256" key="5">
    <source>
        <dbReference type="ARBA" id="ARBA00022741"/>
    </source>
</evidence>
<feature type="domain" description="Major facilitator superfamily (MFS) profile" evidence="13">
    <location>
        <begin position="124"/>
        <end position="550"/>
    </location>
</feature>
<dbReference type="GO" id="GO:0016020">
    <property type="term" value="C:membrane"/>
    <property type="evidence" value="ECO:0007669"/>
    <property type="project" value="InterPro"/>
</dbReference>
<evidence type="ECO:0000256" key="11">
    <source>
        <dbReference type="SAM" id="Phobius"/>
    </source>
</evidence>
<feature type="transmembrane region" description="Helical" evidence="11">
    <location>
        <begin position="437"/>
        <end position="457"/>
    </location>
</feature>
<evidence type="ECO:0000256" key="4">
    <source>
        <dbReference type="ARBA" id="ARBA00022692"/>
    </source>
</evidence>
<protein>
    <recommendedName>
        <fullName evidence="13">Major facilitator superfamily (MFS) profile domain-containing protein</fullName>
    </recommendedName>
</protein>
<evidence type="ECO:0000256" key="6">
    <source>
        <dbReference type="ARBA" id="ARBA00022840"/>
    </source>
</evidence>
<accession>A0A9Q1DQA5</accession>
<evidence type="ECO:0000256" key="10">
    <source>
        <dbReference type="ARBA" id="ARBA00023180"/>
    </source>
</evidence>
<keyword evidence="12" id="KW-0732">Signal</keyword>
<evidence type="ECO:0000256" key="2">
    <source>
        <dbReference type="ARBA" id="ARBA00009203"/>
    </source>
</evidence>
<feature type="chain" id="PRO_5040238716" description="Major facilitator superfamily (MFS) profile domain-containing protein" evidence="12">
    <location>
        <begin position="19"/>
        <end position="595"/>
    </location>
</feature>
<comment type="subcellular location">
    <subcellularLocation>
        <location evidence="1">Endomembrane system</location>
        <topology evidence="1">Multi-pass membrane protein</topology>
    </subcellularLocation>
</comment>
<dbReference type="EMBL" id="JAFJMO010000005">
    <property type="protein sequence ID" value="KAJ8276714.1"/>
    <property type="molecule type" value="Genomic_DNA"/>
</dbReference>
<keyword evidence="4 11" id="KW-0812">Transmembrane</keyword>
<keyword evidence="8" id="KW-0406">Ion transport</keyword>
<feature type="transmembrane region" description="Helical" evidence="11">
    <location>
        <begin position="265"/>
        <end position="288"/>
    </location>
</feature>
<dbReference type="InterPro" id="IPR036259">
    <property type="entry name" value="MFS_trans_sf"/>
</dbReference>
<keyword evidence="3" id="KW-0813">Transport</keyword>
<comment type="caution">
    <text evidence="14">The sequence shown here is derived from an EMBL/GenBank/DDBJ whole genome shotgun (WGS) entry which is preliminary data.</text>
</comment>
<gene>
    <name evidence="14" type="ORF">COCON_G00084660</name>
</gene>
<keyword evidence="9 11" id="KW-0472">Membrane</keyword>
<dbReference type="InterPro" id="IPR005829">
    <property type="entry name" value="Sugar_transporter_CS"/>
</dbReference>
<evidence type="ECO:0000256" key="7">
    <source>
        <dbReference type="ARBA" id="ARBA00022989"/>
    </source>
</evidence>
<sequence>MCASQLLVLSYRFILHEALLVWQAQSPLRKPSAGWSMEDYDEEIAFLGNWGRFQQTAFFLLCATAMPNGFTTVSMIFLGDSPAHHCLIPEGLNITEEWRKASIPTKEVNGETEYSRCRRYRLDLISNFSALGLSPSKDVNLSQVPLEGCSDGWTYSKEIYQSTIVTEFDLVCGNGWKQPFTTSVYFIGMLSGAFFSGQLSDRFGRRPILFITMAIQTVFSFIQAFSPSWEVFSVLFFIVGLGQMSNYISAFVLGTEILTGTPRKIYTSLGINGSYAIGYMILPLLAYFSRDWKTLLLAMSVPSFAYIPLSWLIPESPRWLLSQGRVEEAEAILRGAAKKNRVTAPEVIFTQTEVEQKQSKTEDFHGFLELLKTSGIRHITLILCLVWFTLIIGYIGLSLNTSTLHGSPYLNCFISGATEIPAYIASWLAVHYLRRRMSLSLSMLLGGGLLFFIQLVPPGLHSLAVSLEMIGKFFMASATAFVFVYTGELYPTGIRNTAVGLCSTASRVGSAIAPYFVHLGSYDKNLPYILLGSLTIIAGISVLFLPESFGLPLPDTMDQMPKRERIKWPCQSSEQENKQENGKADSVEILAESLL</sequence>
<evidence type="ECO:0000256" key="12">
    <source>
        <dbReference type="SAM" id="SignalP"/>
    </source>
</evidence>
<feature type="transmembrane region" description="Helical" evidence="11">
    <location>
        <begin position="231"/>
        <end position="253"/>
    </location>
</feature>
<dbReference type="SUPFAM" id="SSF103473">
    <property type="entry name" value="MFS general substrate transporter"/>
    <property type="match status" value="1"/>
</dbReference>
<evidence type="ECO:0000256" key="1">
    <source>
        <dbReference type="ARBA" id="ARBA00004127"/>
    </source>
</evidence>
<dbReference type="PROSITE" id="PS00216">
    <property type="entry name" value="SUGAR_TRANSPORT_1"/>
    <property type="match status" value="1"/>
</dbReference>
<dbReference type="OrthoDB" id="3936150at2759"/>
<dbReference type="PROSITE" id="PS50850">
    <property type="entry name" value="MFS"/>
    <property type="match status" value="1"/>
</dbReference>
<dbReference type="Pfam" id="PF00083">
    <property type="entry name" value="Sugar_tr"/>
    <property type="match status" value="1"/>
</dbReference>
<dbReference type="InterPro" id="IPR005828">
    <property type="entry name" value="MFS_sugar_transport-like"/>
</dbReference>
<dbReference type="AlphaFoldDB" id="A0A9Q1DQA5"/>
<dbReference type="GO" id="GO:0015651">
    <property type="term" value="F:quaternary ammonium group transmembrane transporter activity"/>
    <property type="evidence" value="ECO:0007669"/>
    <property type="project" value="UniProtKB-ARBA"/>
</dbReference>
<dbReference type="GO" id="GO:0006811">
    <property type="term" value="P:monoatomic ion transport"/>
    <property type="evidence" value="ECO:0007669"/>
    <property type="project" value="UniProtKB-KW"/>
</dbReference>
<keyword evidence="10" id="KW-0325">Glycoprotein</keyword>
<name>A0A9Q1DQA5_CONCO</name>
<dbReference type="Gene3D" id="1.20.1250.20">
    <property type="entry name" value="MFS general substrate transporter like domains"/>
    <property type="match status" value="1"/>
</dbReference>
<evidence type="ECO:0000259" key="13">
    <source>
        <dbReference type="PROSITE" id="PS50850"/>
    </source>
</evidence>
<dbReference type="PANTHER" id="PTHR24064">
    <property type="entry name" value="SOLUTE CARRIER FAMILY 22 MEMBER"/>
    <property type="match status" value="1"/>
</dbReference>
<organism evidence="14 15">
    <name type="scientific">Conger conger</name>
    <name type="common">Conger eel</name>
    <name type="synonym">Muraena conger</name>
    <dbReference type="NCBI Taxonomy" id="82655"/>
    <lineage>
        <taxon>Eukaryota</taxon>
        <taxon>Metazoa</taxon>
        <taxon>Chordata</taxon>
        <taxon>Craniata</taxon>
        <taxon>Vertebrata</taxon>
        <taxon>Euteleostomi</taxon>
        <taxon>Actinopterygii</taxon>
        <taxon>Neopterygii</taxon>
        <taxon>Teleostei</taxon>
        <taxon>Anguilliformes</taxon>
        <taxon>Congridae</taxon>
        <taxon>Conger</taxon>
    </lineage>
</organism>
<dbReference type="Proteomes" id="UP001152803">
    <property type="component" value="Unassembled WGS sequence"/>
</dbReference>
<feature type="transmembrane region" description="Helical" evidence="11">
    <location>
        <begin position="529"/>
        <end position="553"/>
    </location>
</feature>
<evidence type="ECO:0000256" key="9">
    <source>
        <dbReference type="ARBA" id="ARBA00023136"/>
    </source>
</evidence>
<feature type="transmembrane region" description="Helical" evidence="11">
    <location>
        <begin position="498"/>
        <end position="517"/>
    </location>
</feature>
<keyword evidence="5" id="KW-0547">Nucleotide-binding</keyword>
<feature type="transmembrane region" description="Helical" evidence="11">
    <location>
        <begin position="408"/>
        <end position="430"/>
    </location>
</feature>
<feature type="signal peptide" evidence="12">
    <location>
        <begin position="1"/>
        <end position="18"/>
    </location>
</feature>
<comment type="similarity">
    <text evidence="2">Belongs to the major facilitator (TC 2.A.1) superfamily. Organic cation transporter (TC 2.A.1.19) family.</text>
</comment>
<dbReference type="GO" id="GO:0012505">
    <property type="term" value="C:endomembrane system"/>
    <property type="evidence" value="ECO:0007669"/>
    <property type="project" value="UniProtKB-SubCell"/>
</dbReference>
<evidence type="ECO:0000256" key="3">
    <source>
        <dbReference type="ARBA" id="ARBA00022448"/>
    </source>
</evidence>
<dbReference type="InterPro" id="IPR020846">
    <property type="entry name" value="MFS_dom"/>
</dbReference>
<reference evidence="14" key="1">
    <citation type="journal article" date="2023" name="Science">
        <title>Genome structures resolve the early diversification of teleost fishes.</title>
        <authorList>
            <person name="Parey E."/>
            <person name="Louis A."/>
            <person name="Montfort J."/>
            <person name="Bouchez O."/>
            <person name="Roques C."/>
            <person name="Iampietro C."/>
            <person name="Lluch J."/>
            <person name="Castinel A."/>
            <person name="Donnadieu C."/>
            <person name="Desvignes T."/>
            <person name="Floi Bucao C."/>
            <person name="Jouanno E."/>
            <person name="Wen M."/>
            <person name="Mejri S."/>
            <person name="Dirks R."/>
            <person name="Jansen H."/>
            <person name="Henkel C."/>
            <person name="Chen W.J."/>
            <person name="Zahm M."/>
            <person name="Cabau C."/>
            <person name="Klopp C."/>
            <person name="Thompson A.W."/>
            <person name="Robinson-Rechavi M."/>
            <person name="Braasch I."/>
            <person name="Lecointre G."/>
            <person name="Bobe J."/>
            <person name="Postlethwait J.H."/>
            <person name="Berthelot C."/>
            <person name="Roest Crollius H."/>
            <person name="Guiguen Y."/>
        </authorList>
    </citation>
    <scope>NUCLEOTIDE SEQUENCE</scope>
    <source>
        <strain evidence="14">Concon-B</strain>
    </source>
</reference>
<feature type="transmembrane region" description="Helical" evidence="11">
    <location>
        <begin position="379"/>
        <end position="396"/>
    </location>
</feature>
<evidence type="ECO:0000313" key="15">
    <source>
        <dbReference type="Proteomes" id="UP001152803"/>
    </source>
</evidence>
<keyword evidence="15" id="KW-1185">Reference proteome</keyword>
<dbReference type="GO" id="GO:0005524">
    <property type="term" value="F:ATP binding"/>
    <property type="evidence" value="ECO:0007669"/>
    <property type="project" value="UniProtKB-KW"/>
</dbReference>